<dbReference type="AlphaFoldDB" id="A0A0G4E5I5"/>
<gene>
    <name evidence="2" type="ORF">PQBR57_0335</name>
</gene>
<name>A0A0G4E5I5_PSEFS</name>
<evidence type="ECO:0000313" key="2">
    <source>
        <dbReference type="EMBL" id="CEK42288.1"/>
    </source>
</evidence>
<organism evidence="2">
    <name type="scientific">Pseudomonas fluorescens (strain SBW25)</name>
    <dbReference type="NCBI Taxonomy" id="216595"/>
    <lineage>
        <taxon>Bacteria</taxon>
        <taxon>Pseudomonadati</taxon>
        <taxon>Pseudomonadota</taxon>
        <taxon>Gammaproteobacteria</taxon>
        <taxon>Pseudomonadales</taxon>
        <taxon>Pseudomonadaceae</taxon>
        <taxon>Pseudomonas</taxon>
    </lineage>
</organism>
<keyword evidence="2" id="KW-0614">Plasmid</keyword>
<dbReference type="EMBL" id="LN713926">
    <property type="protein sequence ID" value="CEK42288.1"/>
    <property type="molecule type" value="Genomic_DNA"/>
</dbReference>
<evidence type="ECO:0000256" key="1">
    <source>
        <dbReference type="SAM" id="MobiDB-lite"/>
    </source>
</evidence>
<reference evidence="2" key="2">
    <citation type="submission" date="2015-06" db="EMBL/GenBank/DDBJ databases">
        <title>Environmentally co-occuring mercury resistance plasmids are genetically and phenotypically diverse and confer variable context-dependent fitness effects.</title>
        <authorList>
            <person name="Hall J.P.J."/>
            <person name="Harrison E."/>
            <person name="Lilley A.K."/>
            <person name="Paterson S."/>
            <person name="Spiers A.J."/>
            <person name="Brockhurst M.A."/>
        </authorList>
    </citation>
    <scope>NUCLEOTIDE SEQUENCE [LARGE SCALE GENOMIC DNA]</scope>
    <source>
        <strain evidence="2">SBW25</strain>
        <plasmid evidence="2">pQBR57</plasmid>
    </source>
</reference>
<reference evidence="2" key="1">
    <citation type="submission" date="2014-12" db="EMBL/GenBank/DDBJ databases">
        <authorList>
            <person name="Hall J."/>
        </authorList>
    </citation>
    <scope>NUCLEOTIDE SEQUENCE [LARGE SCALE GENOMIC DNA]</scope>
    <source>
        <strain evidence="2">SBW25</strain>
        <plasmid evidence="2">pQBR57</plasmid>
    </source>
</reference>
<evidence type="ECO:0008006" key="3">
    <source>
        <dbReference type="Google" id="ProtNLM"/>
    </source>
</evidence>
<dbReference type="RefSeq" id="WP_192963452.1">
    <property type="nucleotide sequence ID" value="NZ_LN713926.1"/>
</dbReference>
<sequence>MPDAIGFRAAPQEVETVVVEVKVSRADFAADFKKPHRADGEGMGLYRYYMCPEGLIKPDELPPRWGLLWVSKRGTVTPIVGPVALSNNSGTFSGVAAAWRHARNTERETWLMIRVMARIDNPDKVKKSINDAVRERDRLVKICNAQADEIRALKMPKPAPGWGDEIPKALPRRKPAARAIEQ</sequence>
<feature type="region of interest" description="Disordered" evidence="1">
    <location>
        <begin position="156"/>
        <end position="182"/>
    </location>
</feature>
<geneLocation type="plasmid" evidence="2">
    <name>pQBR57</name>
</geneLocation>
<accession>A0A0G4E5I5</accession>
<proteinExistence type="predicted"/>
<protein>
    <recommendedName>
        <fullName evidence="3">Adenylosuccinate synthase</fullName>
    </recommendedName>
</protein>